<gene>
    <name evidence="1" type="ORF">ACFPOG_12820</name>
</gene>
<name>A0ABW0K6V5_9BACL</name>
<organism evidence="1 2">
    <name type="scientific">Paenibacillus aestuarii</name>
    <dbReference type="NCBI Taxonomy" id="516965"/>
    <lineage>
        <taxon>Bacteria</taxon>
        <taxon>Bacillati</taxon>
        <taxon>Bacillota</taxon>
        <taxon>Bacilli</taxon>
        <taxon>Bacillales</taxon>
        <taxon>Paenibacillaceae</taxon>
        <taxon>Paenibacillus</taxon>
    </lineage>
</organism>
<reference evidence="2" key="1">
    <citation type="journal article" date="2019" name="Int. J. Syst. Evol. Microbiol.">
        <title>The Global Catalogue of Microorganisms (GCM) 10K type strain sequencing project: providing services to taxonomists for standard genome sequencing and annotation.</title>
        <authorList>
            <consortium name="The Broad Institute Genomics Platform"/>
            <consortium name="The Broad Institute Genome Sequencing Center for Infectious Disease"/>
            <person name="Wu L."/>
            <person name="Ma J."/>
        </authorList>
    </citation>
    <scope>NUCLEOTIDE SEQUENCE [LARGE SCALE GENOMIC DNA]</scope>
    <source>
        <strain evidence="2">KACC 11904</strain>
    </source>
</reference>
<dbReference type="RefSeq" id="WP_377524812.1">
    <property type="nucleotide sequence ID" value="NZ_JBHSMJ010000017.1"/>
</dbReference>
<evidence type="ECO:0000313" key="2">
    <source>
        <dbReference type="Proteomes" id="UP001596044"/>
    </source>
</evidence>
<sequence length="146" mass="16815">MTKEDLLQILTNLIAYVDQALATTQKYAMYSTSFNTAAPMEAGLYFVWENQDLVYVGESGNIKKRMANLKSTPNHTLRRKIGQSLGYTLQKNDMFLPLEEQHLNLYCSTHCEVAFVPIPVGRREIEENFIFRVSKPKYNQDSTRGR</sequence>
<proteinExistence type="predicted"/>
<evidence type="ECO:0008006" key="3">
    <source>
        <dbReference type="Google" id="ProtNLM"/>
    </source>
</evidence>
<protein>
    <recommendedName>
        <fullName evidence="3">GIY-YIG domain-containing protein</fullName>
    </recommendedName>
</protein>
<evidence type="ECO:0000313" key="1">
    <source>
        <dbReference type="EMBL" id="MFC5449148.1"/>
    </source>
</evidence>
<dbReference type="Proteomes" id="UP001596044">
    <property type="component" value="Unassembled WGS sequence"/>
</dbReference>
<accession>A0ABW0K6V5</accession>
<comment type="caution">
    <text evidence="1">The sequence shown here is derived from an EMBL/GenBank/DDBJ whole genome shotgun (WGS) entry which is preliminary data.</text>
</comment>
<dbReference type="EMBL" id="JBHSMJ010000017">
    <property type="protein sequence ID" value="MFC5449148.1"/>
    <property type="molecule type" value="Genomic_DNA"/>
</dbReference>
<keyword evidence="2" id="KW-1185">Reference proteome</keyword>